<dbReference type="FunFam" id="3.20.20.150:FF:000007">
    <property type="entry name" value="Hydroxypyruvate isomerase"/>
    <property type="match status" value="1"/>
</dbReference>
<evidence type="ECO:0000256" key="3">
    <source>
        <dbReference type="PIRSR" id="PIRSR006241-50"/>
    </source>
</evidence>
<dbReference type="RefSeq" id="WP_111468430.1">
    <property type="nucleotide sequence ID" value="NZ_QLIX01000002.1"/>
</dbReference>
<keyword evidence="1 2" id="KW-0413">Isomerase</keyword>
<organism evidence="5 6">
    <name type="scientific">Roseicella frigidaeris</name>
    <dbReference type="NCBI Taxonomy" id="2230885"/>
    <lineage>
        <taxon>Bacteria</taxon>
        <taxon>Pseudomonadati</taxon>
        <taxon>Pseudomonadota</taxon>
        <taxon>Alphaproteobacteria</taxon>
        <taxon>Acetobacterales</taxon>
        <taxon>Roseomonadaceae</taxon>
        <taxon>Roseicella</taxon>
    </lineage>
</organism>
<dbReference type="Pfam" id="PF01261">
    <property type="entry name" value="AP_endonuc_2"/>
    <property type="match status" value="1"/>
</dbReference>
<dbReference type="AlphaFoldDB" id="A0A327MDR4"/>
<dbReference type="PANTHER" id="PTHR43489:SF6">
    <property type="entry name" value="HYDROXYPYRUVATE ISOMERASE-RELATED"/>
    <property type="match status" value="1"/>
</dbReference>
<proteinExistence type="inferred from homology"/>
<dbReference type="InterPro" id="IPR050417">
    <property type="entry name" value="Sugar_Epim/Isomerase"/>
</dbReference>
<keyword evidence="5" id="KW-0670">Pyruvate</keyword>
<name>A0A327MDR4_9PROT</name>
<evidence type="ECO:0000256" key="2">
    <source>
        <dbReference type="PIRNR" id="PIRNR006241"/>
    </source>
</evidence>
<dbReference type="InterPro" id="IPR026040">
    <property type="entry name" value="HyI-like"/>
</dbReference>
<dbReference type="InterPro" id="IPR036237">
    <property type="entry name" value="Xyl_isomerase-like_sf"/>
</dbReference>
<dbReference type="PANTHER" id="PTHR43489">
    <property type="entry name" value="ISOMERASE"/>
    <property type="match status" value="1"/>
</dbReference>
<comment type="caution">
    <text evidence="5">The sequence shown here is derived from an EMBL/GenBank/DDBJ whole genome shotgun (WGS) entry which is preliminary data.</text>
</comment>
<dbReference type="GO" id="GO:0008903">
    <property type="term" value="F:hydroxypyruvate isomerase activity"/>
    <property type="evidence" value="ECO:0007669"/>
    <property type="project" value="TreeGrafter"/>
</dbReference>
<feature type="active site" description="Proton donor/acceptor" evidence="3">
    <location>
        <position position="143"/>
    </location>
</feature>
<evidence type="ECO:0000256" key="1">
    <source>
        <dbReference type="ARBA" id="ARBA00023235"/>
    </source>
</evidence>
<feature type="active site" description="Proton donor/acceptor" evidence="3">
    <location>
        <position position="240"/>
    </location>
</feature>
<dbReference type="InterPro" id="IPR013022">
    <property type="entry name" value="Xyl_isomerase-like_TIM-brl"/>
</dbReference>
<accession>A0A327MDR4</accession>
<comment type="similarity">
    <text evidence="2">Belongs to the hyi family.</text>
</comment>
<evidence type="ECO:0000259" key="4">
    <source>
        <dbReference type="Pfam" id="PF01261"/>
    </source>
</evidence>
<gene>
    <name evidence="5" type="ORF">DOO78_03995</name>
</gene>
<dbReference type="EMBL" id="QLIX01000002">
    <property type="protein sequence ID" value="RAI60244.1"/>
    <property type="molecule type" value="Genomic_DNA"/>
</dbReference>
<dbReference type="NCBIfam" id="NF043033">
    <property type="entry name" value="OxoTetrIsom"/>
    <property type="match status" value="1"/>
</dbReference>
<dbReference type="Proteomes" id="UP000249065">
    <property type="component" value="Unassembled WGS sequence"/>
</dbReference>
<sequence>MPRFAANLSMMFNEVPFLDRFARARAAGFQAVEFLFPYEHPAAEIAQRLKDHGLQQVLFNAPPGDWAKGERGIAALPGRQQEFREGVKHGLDYAAALACPRLHLMAGLAPAGVPRDTLLATYAANLAWAAEECGKAGVKPVIEPINHRDIPGFFLNTMAEGAAIIEAIGPERLGLQFDLYHCQITEGDIVKRVETHLPLIAHMQVADNPGRNEPGTGEVNWPFVFRRIDELGFRGWIGCEYRPAGETEAGLGWFAPYRQAR</sequence>
<protein>
    <submittedName>
        <fullName evidence="5">Hydroxypyruvate isomerase</fullName>
    </submittedName>
</protein>
<evidence type="ECO:0000313" key="6">
    <source>
        <dbReference type="Proteomes" id="UP000249065"/>
    </source>
</evidence>
<dbReference type="GO" id="GO:0046487">
    <property type="term" value="P:glyoxylate metabolic process"/>
    <property type="evidence" value="ECO:0007669"/>
    <property type="project" value="TreeGrafter"/>
</dbReference>
<dbReference type="SUPFAM" id="SSF51658">
    <property type="entry name" value="Xylose isomerase-like"/>
    <property type="match status" value="1"/>
</dbReference>
<dbReference type="InterPro" id="IPR053398">
    <property type="entry name" value="HPT_OtnI_isomerases"/>
</dbReference>
<dbReference type="Gene3D" id="3.20.20.150">
    <property type="entry name" value="Divalent-metal-dependent TIM barrel enzymes"/>
    <property type="match status" value="1"/>
</dbReference>
<feature type="domain" description="Xylose isomerase-like TIM barrel" evidence="4">
    <location>
        <begin position="21"/>
        <end position="255"/>
    </location>
</feature>
<keyword evidence="6" id="KW-1185">Reference proteome</keyword>
<dbReference type="OrthoDB" id="9786584at2"/>
<evidence type="ECO:0000313" key="5">
    <source>
        <dbReference type="EMBL" id="RAI60244.1"/>
    </source>
</evidence>
<dbReference type="PIRSF" id="PIRSF006241">
    <property type="entry name" value="HyI"/>
    <property type="match status" value="1"/>
</dbReference>
<reference evidence="6" key="1">
    <citation type="submission" date="2018-06" db="EMBL/GenBank/DDBJ databases">
        <authorList>
            <person name="Khan S.A."/>
        </authorList>
    </citation>
    <scope>NUCLEOTIDE SEQUENCE [LARGE SCALE GENOMIC DNA]</scope>
    <source>
        <strain evidence="6">DB-1506</strain>
    </source>
</reference>